<evidence type="ECO:0000256" key="1">
    <source>
        <dbReference type="SAM" id="MobiDB-lite"/>
    </source>
</evidence>
<evidence type="ECO:0000259" key="2">
    <source>
        <dbReference type="Pfam" id="PF25273"/>
    </source>
</evidence>
<gene>
    <name evidence="4" type="ORF">CAMP_LOCUS13178</name>
    <name evidence="3" type="ORF">CAMP_LOCUS3293</name>
</gene>
<evidence type="ECO:0000313" key="5">
    <source>
        <dbReference type="Proteomes" id="UP001152747"/>
    </source>
</evidence>
<dbReference type="Proteomes" id="UP001152747">
    <property type="component" value="Unassembled WGS sequence"/>
</dbReference>
<feature type="region of interest" description="Disordered" evidence="1">
    <location>
        <begin position="1"/>
        <end position="21"/>
    </location>
</feature>
<dbReference type="OrthoDB" id="5984528at2759"/>
<dbReference type="InterPro" id="IPR057191">
    <property type="entry name" value="DUF7869"/>
</dbReference>
<sequence>MANSQPEDGPPSKRKRLNMPTKRGVANIVTSVQNLLRNSQSNPIGGRDLFGPTKIDTKILEQTMAEKIHRTKILTMNKCQNCSGLEDMRMNAADPAKLKEINEQKLKHSEEMRQTRSVFGILDDRCRENNGILVIRIDGASNKATKIPILAYKPKSIVDANRISYTMTGVQVPTNGSTKFQTSCYMNLCDRYKKGSSYYFSLVLDFLVKLDKMPTKLFIIADNASPNKSDELLAGYGYLLQSVPNLKSVTLVNNLVGHSHNELDGYFGVMNQHLSTKTIFSTTDYDNELKKIKSTREVNNVYNVYDMSGLKSNVVHILNRGTHHQLHLFKDDKNVIMQCVAEYATTEAFEKLCNNSDQIPLFKDQNIVTQFVAPIVIPELVETEKSLRRLFKSGQGFFKHSHQQSILNHLKNYKSEDFEDTIKQLRDKPAYPLFVTTTTSETVTQYLERHGYIATNLPKPLVVQKSK</sequence>
<proteinExistence type="predicted"/>
<dbReference type="EMBL" id="CANHGI010000005">
    <property type="protein sequence ID" value="CAI5450541.1"/>
    <property type="molecule type" value="Genomic_DNA"/>
</dbReference>
<dbReference type="EMBL" id="CANHGI010000002">
    <property type="protein sequence ID" value="CAI5440656.1"/>
    <property type="molecule type" value="Genomic_DNA"/>
</dbReference>
<dbReference type="AlphaFoldDB" id="A0A9P1ITM2"/>
<comment type="caution">
    <text evidence="4">The sequence shown here is derived from an EMBL/GenBank/DDBJ whole genome shotgun (WGS) entry which is preliminary data.</text>
</comment>
<accession>A0A9P1ITM2</accession>
<reference evidence="4" key="1">
    <citation type="submission" date="2022-11" db="EMBL/GenBank/DDBJ databases">
        <authorList>
            <person name="Kikuchi T."/>
        </authorList>
    </citation>
    <scope>NUCLEOTIDE SEQUENCE</scope>
    <source>
        <strain evidence="4">PS1010</strain>
    </source>
</reference>
<keyword evidence="5" id="KW-1185">Reference proteome</keyword>
<dbReference type="PANTHER" id="PTHR33153:SF3">
    <property type="entry name" value="TRAFFICKING PROTEIN PARTICLE COMPLEX SUBUNIT 11 DOMAIN-CONTAINING PROTEIN"/>
    <property type="match status" value="1"/>
</dbReference>
<dbReference type="PANTHER" id="PTHR33153">
    <property type="entry name" value="MYND-TYPE DOMAIN-CONTAINING PROTEIN"/>
    <property type="match status" value="1"/>
</dbReference>
<protein>
    <recommendedName>
        <fullName evidence="2">DUF7869 domain-containing protein</fullName>
    </recommendedName>
</protein>
<evidence type="ECO:0000313" key="4">
    <source>
        <dbReference type="EMBL" id="CAI5450541.1"/>
    </source>
</evidence>
<dbReference type="Pfam" id="PF25273">
    <property type="entry name" value="DUF7869"/>
    <property type="match status" value="1"/>
</dbReference>
<name>A0A9P1ITM2_9PELO</name>
<feature type="domain" description="DUF7869" evidence="2">
    <location>
        <begin position="159"/>
        <end position="338"/>
    </location>
</feature>
<organism evidence="4 5">
    <name type="scientific">Caenorhabditis angaria</name>
    <dbReference type="NCBI Taxonomy" id="860376"/>
    <lineage>
        <taxon>Eukaryota</taxon>
        <taxon>Metazoa</taxon>
        <taxon>Ecdysozoa</taxon>
        <taxon>Nematoda</taxon>
        <taxon>Chromadorea</taxon>
        <taxon>Rhabditida</taxon>
        <taxon>Rhabditina</taxon>
        <taxon>Rhabditomorpha</taxon>
        <taxon>Rhabditoidea</taxon>
        <taxon>Rhabditidae</taxon>
        <taxon>Peloderinae</taxon>
        <taxon>Caenorhabditis</taxon>
    </lineage>
</organism>
<evidence type="ECO:0000313" key="3">
    <source>
        <dbReference type="EMBL" id="CAI5440656.1"/>
    </source>
</evidence>